<evidence type="ECO:0000313" key="1">
    <source>
        <dbReference type="EMBL" id="PIR96519.1"/>
    </source>
</evidence>
<evidence type="ECO:0000313" key="2">
    <source>
        <dbReference type="Proteomes" id="UP000230922"/>
    </source>
</evidence>
<dbReference type="AlphaFoldDB" id="A0A2H0VDU0"/>
<proteinExistence type="predicted"/>
<reference evidence="2" key="1">
    <citation type="submission" date="2017-09" db="EMBL/GenBank/DDBJ databases">
        <title>Depth-based differentiation of microbial function through sediment-hosted aquifers and enrichment of novel symbionts in the deep terrestrial subsurface.</title>
        <authorList>
            <person name="Probst A.J."/>
            <person name="Ladd B."/>
            <person name="Jarett J.K."/>
            <person name="Geller-Mcgrath D.E."/>
            <person name="Sieber C.M.K."/>
            <person name="Emerson J.B."/>
            <person name="Anantharaman K."/>
            <person name="Thomas B.C."/>
            <person name="Malmstrom R."/>
            <person name="Stieglmeier M."/>
            <person name="Klingl A."/>
            <person name="Woyke T."/>
            <person name="Ryan C.M."/>
            <person name="Banfield J.F."/>
        </authorList>
    </citation>
    <scope>NUCLEOTIDE SEQUENCE [LARGE SCALE GENOMIC DNA]</scope>
</reference>
<comment type="caution">
    <text evidence="1">The sequence shown here is derived from an EMBL/GenBank/DDBJ whole genome shotgun (WGS) entry which is preliminary data.</text>
</comment>
<organism evidence="1 2">
    <name type="scientific">Candidatus Doudnabacteria bacterium CG10_big_fil_rev_8_21_14_0_10_42_18</name>
    <dbReference type="NCBI Taxonomy" id="1974552"/>
    <lineage>
        <taxon>Bacteria</taxon>
        <taxon>Candidatus Doudnaibacteriota</taxon>
    </lineage>
</organism>
<name>A0A2H0VDU0_9BACT</name>
<accession>A0A2H0VDU0</accession>
<sequence length="93" mass="10260">MPDQEEYKKMLTDLIQKQMVVLGPNIALDKAKKISGLSVAEDGKVMDVTGDPQMVLKGVANEYMALSGQIAQMTLNTLLEKYPMMKDLGKIQS</sequence>
<dbReference type="EMBL" id="PFAK01000009">
    <property type="protein sequence ID" value="PIR96519.1"/>
    <property type="molecule type" value="Genomic_DNA"/>
</dbReference>
<dbReference type="Proteomes" id="UP000230922">
    <property type="component" value="Unassembled WGS sequence"/>
</dbReference>
<protein>
    <submittedName>
        <fullName evidence="1">Uncharacterized protein</fullName>
    </submittedName>
</protein>
<gene>
    <name evidence="1" type="ORF">COT92_00620</name>
</gene>